<feature type="compositionally biased region" description="Basic residues" evidence="1">
    <location>
        <begin position="302"/>
        <end position="318"/>
    </location>
</feature>
<sequence>MVAGDRNGVPLRDLGPAVREDVRDQPQRRLRREDVRAPRDVLLQHVVLDRAGQPVGGHSLLLADELVEQQQQRGGRVDRHRRGHLVQRDAVEEHQHVVDRVDGDADLADLAVRDGRVRVVAHLGGQVEGDRQAHGAVGDQLLVARVGLRGGAEAGVLAHRPGPSGVHRRVDPPGERVPAGLAELLRRVPVPQRLRAVDRLDRQAAFRLARHASRLRSAGGVGLGGLPPRTVAAGVHAVHRCGLGPSSQSAVRPRVSTKGAATVRPGNVSRGAQGLTQGDERYDGRQEQTQTAGLGGGGGGRRGARHGGARRVRPAGHRGRPEAAGRHHGGHDRGRHHRTGHQRRGTDHRAAHDRTRHRAADHRGHPVGHADDDEAAGGAGRDEGRREQLAGP</sequence>
<gene>
    <name evidence="2" type="ORF">SCOCK_330086</name>
</gene>
<keyword evidence="3" id="KW-1185">Reference proteome</keyword>
<feature type="compositionally biased region" description="Basic and acidic residues" evidence="1">
    <location>
        <begin position="344"/>
        <end position="353"/>
    </location>
</feature>
<feature type="compositionally biased region" description="Basic and acidic residues" evidence="1">
    <location>
        <begin position="361"/>
        <end position="370"/>
    </location>
</feature>
<proteinExistence type="predicted"/>
<protein>
    <submittedName>
        <fullName evidence="2">Uncharacterized protein</fullName>
    </submittedName>
</protein>
<name>A0A9W4DQ42_9ACTN</name>
<evidence type="ECO:0000313" key="3">
    <source>
        <dbReference type="Proteomes" id="UP001152519"/>
    </source>
</evidence>
<evidence type="ECO:0000313" key="2">
    <source>
        <dbReference type="EMBL" id="CAG6395575.1"/>
    </source>
</evidence>
<reference evidence="2" key="1">
    <citation type="submission" date="2021-05" db="EMBL/GenBank/DDBJ databases">
        <authorList>
            <person name="Arsene-Ploetze F."/>
        </authorList>
    </citation>
    <scope>NUCLEOTIDE SEQUENCE</scope>
    <source>
        <strain evidence="2">DSM 42138</strain>
    </source>
</reference>
<dbReference type="EMBL" id="CAJSLV010000063">
    <property type="protein sequence ID" value="CAG6395575.1"/>
    <property type="molecule type" value="Genomic_DNA"/>
</dbReference>
<dbReference type="Proteomes" id="UP001152519">
    <property type="component" value="Unassembled WGS sequence"/>
</dbReference>
<evidence type="ECO:0000256" key="1">
    <source>
        <dbReference type="SAM" id="MobiDB-lite"/>
    </source>
</evidence>
<feature type="compositionally biased region" description="Basic and acidic residues" evidence="1">
    <location>
        <begin position="380"/>
        <end position="392"/>
    </location>
</feature>
<feature type="region of interest" description="Disordered" evidence="1">
    <location>
        <begin position="1"/>
        <end position="33"/>
    </location>
</feature>
<comment type="caution">
    <text evidence="2">The sequence shown here is derived from an EMBL/GenBank/DDBJ whole genome shotgun (WGS) entry which is preliminary data.</text>
</comment>
<feature type="region of interest" description="Disordered" evidence="1">
    <location>
        <begin position="243"/>
        <end position="392"/>
    </location>
</feature>
<accession>A0A9W4DQ42</accession>
<dbReference type="AlphaFoldDB" id="A0A9W4DQ42"/>
<feature type="compositionally biased region" description="Basic and acidic residues" evidence="1">
    <location>
        <begin position="18"/>
        <end position="33"/>
    </location>
</feature>
<organism evidence="2 3">
    <name type="scientific">Actinacidiphila cocklensis</name>
    <dbReference type="NCBI Taxonomy" id="887465"/>
    <lineage>
        <taxon>Bacteria</taxon>
        <taxon>Bacillati</taxon>
        <taxon>Actinomycetota</taxon>
        <taxon>Actinomycetes</taxon>
        <taxon>Kitasatosporales</taxon>
        <taxon>Streptomycetaceae</taxon>
        <taxon>Actinacidiphila</taxon>
    </lineage>
</organism>
<feature type="compositionally biased region" description="Basic residues" evidence="1">
    <location>
        <begin position="326"/>
        <end position="343"/>
    </location>
</feature>